<keyword evidence="3" id="KW-1185">Reference proteome</keyword>
<evidence type="ECO:0000256" key="1">
    <source>
        <dbReference type="SAM" id="MobiDB-lite"/>
    </source>
</evidence>
<accession>A0AAN9IQK0</accession>
<feature type="compositionally biased region" description="Low complexity" evidence="1">
    <location>
        <begin position="33"/>
        <end position="43"/>
    </location>
</feature>
<protein>
    <submittedName>
        <fullName evidence="2">Uncharacterized protein</fullName>
    </submittedName>
</protein>
<dbReference type="PANTHER" id="PTHR26312:SF67">
    <property type="entry name" value="PROTEIN SLOW GREEN 1, CHLOROPLASTIC"/>
    <property type="match status" value="1"/>
</dbReference>
<dbReference type="PANTHER" id="PTHR26312">
    <property type="entry name" value="TETRATRICOPEPTIDE REPEAT PROTEIN 5"/>
    <property type="match status" value="1"/>
</dbReference>
<gene>
    <name evidence="2" type="ORF">RJT34_18975</name>
</gene>
<sequence length="364" mass="41356">MFILTSPTTATKPLLMDSLPKLRHSNLSLNHHRSSFPSPLSPTSLPPPPSSFRFPSIRASSSQNDPAFHKPSSNISPQSLPPLLQTLSPLFSPVVETTCIVIAATVFFFMRFHYNPVIAAPLSPPPAASESFTEHASKEVEEAERAIEEQLSRNPDDTDALRSLLELKVRGRNIEGAIEVIDRLIALEPEEFEWPLLKANMLLYNSDLESARNLFEEILQKDPFRVEAYHGLVMVTSDSKEPLTEMLKRAEAAVEACKKQKKDSDVRDFKLLIAQIRVMEGNYPAALNAYQDLVKDEPRDFRPYLCLGILYTLLENKAEAEKQFDKFRRLVPKDHPYRDYFEDNMNATKFFSQKFQREGASAMR</sequence>
<evidence type="ECO:0000313" key="3">
    <source>
        <dbReference type="Proteomes" id="UP001359559"/>
    </source>
</evidence>
<feature type="compositionally biased region" description="Low complexity" evidence="1">
    <location>
        <begin position="51"/>
        <end position="62"/>
    </location>
</feature>
<feature type="compositionally biased region" description="Basic and acidic residues" evidence="1">
    <location>
        <begin position="132"/>
        <end position="154"/>
    </location>
</feature>
<dbReference type="Gene3D" id="1.25.40.10">
    <property type="entry name" value="Tetratricopeptide repeat domain"/>
    <property type="match status" value="1"/>
</dbReference>
<dbReference type="EMBL" id="JAYKXN010000005">
    <property type="protein sequence ID" value="KAK7284233.1"/>
    <property type="molecule type" value="Genomic_DNA"/>
</dbReference>
<reference evidence="2 3" key="1">
    <citation type="submission" date="2024-01" db="EMBL/GenBank/DDBJ databases">
        <title>The genomes of 5 underutilized Papilionoideae crops provide insights into root nodulation and disease resistance.</title>
        <authorList>
            <person name="Yuan L."/>
        </authorList>
    </citation>
    <scope>NUCLEOTIDE SEQUENCE [LARGE SCALE GENOMIC DNA]</scope>
    <source>
        <strain evidence="2">LY-2023</strain>
        <tissue evidence="2">Leaf</tissue>
    </source>
</reference>
<feature type="region of interest" description="Disordered" evidence="1">
    <location>
        <begin position="125"/>
        <end position="154"/>
    </location>
</feature>
<dbReference type="Proteomes" id="UP001359559">
    <property type="component" value="Unassembled WGS sequence"/>
</dbReference>
<dbReference type="SUPFAM" id="SSF48452">
    <property type="entry name" value="TPR-like"/>
    <property type="match status" value="1"/>
</dbReference>
<comment type="caution">
    <text evidence="2">The sequence shown here is derived from an EMBL/GenBank/DDBJ whole genome shotgun (WGS) entry which is preliminary data.</text>
</comment>
<dbReference type="GO" id="GO:0009535">
    <property type="term" value="C:chloroplast thylakoid membrane"/>
    <property type="evidence" value="ECO:0007669"/>
    <property type="project" value="TreeGrafter"/>
</dbReference>
<organism evidence="2 3">
    <name type="scientific">Clitoria ternatea</name>
    <name type="common">Butterfly pea</name>
    <dbReference type="NCBI Taxonomy" id="43366"/>
    <lineage>
        <taxon>Eukaryota</taxon>
        <taxon>Viridiplantae</taxon>
        <taxon>Streptophyta</taxon>
        <taxon>Embryophyta</taxon>
        <taxon>Tracheophyta</taxon>
        <taxon>Spermatophyta</taxon>
        <taxon>Magnoliopsida</taxon>
        <taxon>eudicotyledons</taxon>
        <taxon>Gunneridae</taxon>
        <taxon>Pentapetalae</taxon>
        <taxon>rosids</taxon>
        <taxon>fabids</taxon>
        <taxon>Fabales</taxon>
        <taxon>Fabaceae</taxon>
        <taxon>Papilionoideae</taxon>
        <taxon>50 kb inversion clade</taxon>
        <taxon>NPAAA clade</taxon>
        <taxon>indigoferoid/millettioid clade</taxon>
        <taxon>Phaseoleae</taxon>
        <taxon>Clitoria</taxon>
    </lineage>
</organism>
<dbReference type="InterPro" id="IPR011990">
    <property type="entry name" value="TPR-like_helical_dom_sf"/>
</dbReference>
<dbReference type="AlphaFoldDB" id="A0AAN9IQK0"/>
<dbReference type="Pfam" id="PF13432">
    <property type="entry name" value="TPR_16"/>
    <property type="match status" value="1"/>
</dbReference>
<feature type="region of interest" description="Disordered" evidence="1">
    <location>
        <begin position="33"/>
        <end position="75"/>
    </location>
</feature>
<name>A0AAN9IQK0_CLITE</name>
<evidence type="ECO:0000313" key="2">
    <source>
        <dbReference type="EMBL" id="KAK7284233.1"/>
    </source>
</evidence>
<proteinExistence type="predicted"/>